<proteinExistence type="predicted"/>
<organism evidence="1">
    <name type="scientific">Arion vulgaris</name>
    <dbReference type="NCBI Taxonomy" id="1028688"/>
    <lineage>
        <taxon>Eukaryota</taxon>
        <taxon>Metazoa</taxon>
        <taxon>Spiralia</taxon>
        <taxon>Lophotrochozoa</taxon>
        <taxon>Mollusca</taxon>
        <taxon>Gastropoda</taxon>
        <taxon>Heterobranchia</taxon>
        <taxon>Euthyneura</taxon>
        <taxon>Panpulmonata</taxon>
        <taxon>Eupulmonata</taxon>
        <taxon>Stylommatophora</taxon>
        <taxon>Helicina</taxon>
        <taxon>Arionoidea</taxon>
        <taxon>Arionidae</taxon>
        <taxon>Arion</taxon>
    </lineage>
</organism>
<dbReference type="EMBL" id="HACG01049203">
    <property type="protein sequence ID" value="CEK96068.1"/>
    <property type="molecule type" value="Transcribed_RNA"/>
</dbReference>
<sequence length="57" mass="6557">MLIKYTSHFVCEVPSTTLTTFDSELFLTQNRCVKNCYVLIQQTSTAAHPIMHLQHTN</sequence>
<reference evidence="1" key="1">
    <citation type="submission" date="2014-12" db="EMBL/GenBank/DDBJ databases">
        <title>Insight into the proteome of Arion vulgaris.</title>
        <authorList>
            <person name="Aradska J."/>
            <person name="Bulat T."/>
            <person name="Smidak R."/>
            <person name="Sarate P."/>
            <person name="Gangsoo J."/>
            <person name="Sialana F."/>
            <person name="Bilban M."/>
            <person name="Lubec G."/>
        </authorList>
    </citation>
    <scope>NUCLEOTIDE SEQUENCE</scope>
    <source>
        <tissue evidence="1">Skin</tissue>
    </source>
</reference>
<dbReference type="AlphaFoldDB" id="A0A0B7BSV6"/>
<protein>
    <submittedName>
        <fullName evidence="1">Uncharacterized protein</fullName>
    </submittedName>
</protein>
<gene>
    <name evidence="1" type="primary">ORF210230</name>
</gene>
<name>A0A0B7BSV6_9EUPU</name>
<accession>A0A0B7BSV6</accession>
<evidence type="ECO:0000313" key="1">
    <source>
        <dbReference type="EMBL" id="CEK96068.1"/>
    </source>
</evidence>